<dbReference type="Gene3D" id="3.30.1380.10">
    <property type="match status" value="1"/>
</dbReference>
<protein>
    <submittedName>
        <fullName evidence="2">Peptidase M15</fullName>
    </submittedName>
</protein>
<proteinExistence type="predicted"/>
<dbReference type="Proteomes" id="UP000002819">
    <property type="component" value="Segment"/>
</dbReference>
<keyword evidence="3" id="KW-1185">Reference proteome</keyword>
<evidence type="ECO:0000313" key="2">
    <source>
        <dbReference type="EMBL" id="AFM54734.1"/>
    </source>
</evidence>
<evidence type="ECO:0000313" key="3">
    <source>
        <dbReference type="Proteomes" id="UP000002819"/>
    </source>
</evidence>
<reference evidence="2 3" key="1">
    <citation type="journal article" date="2012" name="J. Virol.">
        <title>Complete Genome Sequences of Two Persicivirga Bacteriophages, P12024S and P12024L.</title>
        <authorList>
            <person name="Kang I."/>
            <person name="Jang H."/>
            <person name="Cho J.C."/>
        </authorList>
    </citation>
    <scope>NUCLEOTIDE SEQUENCE [LARGE SCALE GENOMIC DNA]</scope>
</reference>
<gene>
    <name evidence="2" type="ORF">P12024L_14</name>
</gene>
<accession>I6R9P9</accession>
<dbReference type="EMBL" id="JQ823123">
    <property type="protein sequence ID" value="AFM54734.1"/>
    <property type="molecule type" value="Genomic_DNA"/>
</dbReference>
<dbReference type="OrthoDB" id="20804at10239"/>
<dbReference type="InterPro" id="IPR013230">
    <property type="entry name" value="Peptidase_M15A_C"/>
</dbReference>
<name>I6R9P9_9CAUD</name>
<feature type="domain" description="Peptidase M15A C-terminal" evidence="1">
    <location>
        <begin position="26"/>
        <end position="128"/>
    </location>
</feature>
<dbReference type="Pfam" id="PF08291">
    <property type="entry name" value="Peptidase_M15_3"/>
    <property type="match status" value="1"/>
</dbReference>
<sequence>MRLTKNFVLDEFLYSDFYDTEQQQRVMESFIDNESELLTNITELAKNLQVLRDYLKRPIHINIAYRPKWYELLKGRSGGSKHVLGMAADIRVKGLSTSKVRAAIEYLISIGKMKQGGIGKYNTFTHFDIRGYTARWDFRK</sequence>
<dbReference type="GeneID" id="13405353"/>
<evidence type="ECO:0000259" key="1">
    <source>
        <dbReference type="Pfam" id="PF08291"/>
    </source>
</evidence>
<dbReference type="RefSeq" id="YP_006560413.1">
    <property type="nucleotide sequence ID" value="NC_018272.1"/>
</dbReference>
<organism evidence="2 3">
    <name type="scientific">Nonlabens phage P12024L</name>
    <dbReference type="NCBI Taxonomy" id="1168479"/>
    <lineage>
        <taxon>Viruses</taxon>
        <taxon>Duplodnaviria</taxon>
        <taxon>Heunggongvirae</taxon>
        <taxon>Uroviricota</taxon>
        <taxon>Caudoviricetes</taxon>
        <taxon>Inhavirus</taxon>
        <taxon>Inhavirus P12024L</taxon>
    </lineage>
</organism>
<dbReference type="SUPFAM" id="SSF55166">
    <property type="entry name" value="Hedgehog/DD-peptidase"/>
    <property type="match status" value="1"/>
</dbReference>
<dbReference type="InterPro" id="IPR009045">
    <property type="entry name" value="Zn_M74/Hedgehog-like"/>
</dbReference>
<dbReference type="KEGG" id="vg:13405353"/>